<keyword evidence="5" id="KW-1185">Reference proteome</keyword>
<dbReference type="Gene3D" id="3.10.310.30">
    <property type="match status" value="1"/>
</dbReference>
<name>A0ABW2CH02_9ACTN</name>
<organism evidence="4 5">
    <name type="scientific">Actinomadura yumaensis</name>
    <dbReference type="NCBI Taxonomy" id="111807"/>
    <lineage>
        <taxon>Bacteria</taxon>
        <taxon>Bacillati</taxon>
        <taxon>Actinomycetota</taxon>
        <taxon>Actinomycetes</taxon>
        <taxon>Streptosporangiales</taxon>
        <taxon>Thermomonosporaceae</taxon>
        <taxon>Actinomadura</taxon>
    </lineage>
</organism>
<feature type="compositionally biased region" description="Pro residues" evidence="1">
    <location>
        <begin position="58"/>
        <end position="80"/>
    </location>
</feature>
<dbReference type="EC" id="3.1.3.7" evidence="4"/>
<dbReference type="Pfam" id="PF02272">
    <property type="entry name" value="DHHA1"/>
    <property type="match status" value="1"/>
</dbReference>
<feature type="domain" description="DHHA1" evidence="3">
    <location>
        <begin position="355"/>
        <end position="425"/>
    </location>
</feature>
<evidence type="ECO:0000259" key="2">
    <source>
        <dbReference type="Pfam" id="PF01368"/>
    </source>
</evidence>
<dbReference type="Gene3D" id="3.90.1640.10">
    <property type="entry name" value="inorganic pyrophosphatase (n-terminal core)"/>
    <property type="match status" value="1"/>
</dbReference>
<feature type="region of interest" description="Disordered" evidence="1">
    <location>
        <begin position="20"/>
        <end position="115"/>
    </location>
</feature>
<dbReference type="Proteomes" id="UP001596380">
    <property type="component" value="Unassembled WGS sequence"/>
</dbReference>
<evidence type="ECO:0000313" key="4">
    <source>
        <dbReference type="EMBL" id="MFC6881012.1"/>
    </source>
</evidence>
<sequence length="448" mass="45835">MNGSQGRGAETPAAARQGECALYEAAGHGSGGHDIVPRGASRTRGERSHAQGARHAAPPVPVAPEAPPPVEATVAPPAPPAADTEPVRPAASAPRPAGSGGSAAPGPSVPPGPEWERAVGLISAADEICLVCHVAPDGDALGSMLALAQALRALGKNAYASFGEPFTVPGILRFLPGQDLLVEPGRLPAAPELMISLDAAGAARLGSLAERAGRAERDGALIVVDHHASNTGFGVVRLVDPDAAATAVLVDELVRRLGVPLDRDIAQGLYAGLASDTGSFKYPCTTPQVHDLAGRLLAAGVRAEAVSRELWDRAPFGYLQVLAGALARARLERDAAGGRGLVWTTIARTDRDARDVPYDQLEGVIDQLRRTDEAEVAVVCKEDDVGDWYVSTRSKGGVDVGRACVALGGGGHSTAAAFTASGEPADIIDGLRAALRAAEPTGEAEPPQ</sequence>
<dbReference type="EMBL" id="JBHSXS010000007">
    <property type="protein sequence ID" value="MFC6881012.1"/>
    <property type="molecule type" value="Genomic_DNA"/>
</dbReference>
<feature type="compositionally biased region" description="Low complexity" evidence="1">
    <location>
        <begin position="81"/>
        <end position="97"/>
    </location>
</feature>
<evidence type="ECO:0000259" key="3">
    <source>
        <dbReference type="Pfam" id="PF02272"/>
    </source>
</evidence>
<feature type="domain" description="DDH" evidence="2">
    <location>
        <begin position="128"/>
        <end position="272"/>
    </location>
</feature>
<keyword evidence="4" id="KW-0378">Hydrolase</keyword>
<evidence type="ECO:0000256" key="1">
    <source>
        <dbReference type="SAM" id="MobiDB-lite"/>
    </source>
</evidence>
<dbReference type="GO" id="GO:0008441">
    <property type="term" value="F:3'(2'),5'-bisphosphate nucleotidase activity"/>
    <property type="evidence" value="ECO:0007669"/>
    <property type="project" value="UniProtKB-EC"/>
</dbReference>
<dbReference type="InterPro" id="IPR051319">
    <property type="entry name" value="Oligoribo/pAp-PDE_c-di-AMP_PDE"/>
</dbReference>
<dbReference type="PANTHER" id="PTHR47618:SF1">
    <property type="entry name" value="BIFUNCTIONAL OLIGORIBONUCLEASE AND PAP PHOSPHATASE NRNA"/>
    <property type="match status" value="1"/>
</dbReference>
<evidence type="ECO:0000313" key="5">
    <source>
        <dbReference type="Proteomes" id="UP001596380"/>
    </source>
</evidence>
<dbReference type="InterPro" id="IPR003156">
    <property type="entry name" value="DHHA1_dom"/>
</dbReference>
<dbReference type="InterPro" id="IPR001667">
    <property type="entry name" value="DDH_dom"/>
</dbReference>
<dbReference type="SUPFAM" id="SSF64182">
    <property type="entry name" value="DHH phosphoesterases"/>
    <property type="match status" value="1"/>
</dbReference>
<protein>
    <submittedName>
        <fullName evidence="4">Bifunctional oligoribonuclease/PAP phosphatase NrnA</fullName>
        <ecNumber evidence="4">3.1.3.7</ecNumber>
    </submittedName>
</protein>
<dbReference type="InterPro" id="IPR038763">
    <property type="entry name" value="DHH_sf"/>
</dbReference>
<accession>A0ABW2CH02</accession>
<dbReference type="Pfam" id="PF01368">
    <property type="entry name" value="DHH"/>
    <property type="match status" value="1"/>
</dbReference>
<gene>
    <name evidence="4" type="ORF">ACFQKB_14690</name>
</gene>
<dbReference type="RefSeq" id="WP_378063290.1">
    <property type="nucleotide sequence ID" value="NZ_JBHSXS010000007.1"/>
</dbReference>
<dbReference type="PANTHER" id="PTHR47618">
    <property type="entry name" value="BIFUNCTIONAL OLIGORIBONUCLEASE AND PAP PHOSPHATASE NRNA"/>
    <property type="match status" value="1"/>
</dbReference>
<reference evidence="5" key="1">
    <citation type="journal article" date="2019" name="Int. J. Syst. Evol. Microbiol.">
        <title>The Global Catalogue of Microorganisms (GCM) 10K type strain sequencing project: providing services to taxonomists for standard genome sequencing and annotation.</title>
        <authorList>
            <consortium name="The Broad Institute Genomics Platform"/>
            <consortium name="The Broad Institute Genome Sequencing Center for Infectious Disease"/>
            <person name="Wu L."/>
            <person name="Ma J."/>
        </authorList>
    </citation>
    <scope>NUCLEOTIDE SEQUENCE [LARGE SCALE GENOMIC DNA]</scope>
    <source>
        <strain evidence="5">JCM 3369</strain>
    </source>
</reference>
<comment type="caution">
    <text evidence="4">The sequence shown here is derived from an EMBL/GenBank/DDBJ whole genome shotgun (WGS) entry which is preliminary data.</text>
</comment>
<proteinExistence type="predicted"/>